<sequence length="189" mass="21316">DWPSQKPQVPFRVLPVVYEETTDGTVLEIAESQAIERYLARKYNLLGSDLWEEHLVNRYYHSSDVLQVGFGIRVVGAAPEARGEAAKKFYTETLAIWISTHEEHLKNNGDHGHYVGKTTTLADLKTAQLINRILLQVPKGVEAPLSAEKTPSLWKVKEAIEAESASLVAWHKSPRYEEVESNTKARFGF</sequence>
<dbReference type="OrthoDB" id="414243at2759"/>
<evidence type="ECO:0000313" key="3">
    <source>
        <dbReference type="Proteomes" id="UP000780801"/>
    </source>
</evidence>
<dbReference type="GO" id="GO:0004364">
    <property type="term" value="F:glutathione transferase activity"/>
    <property type="evidence" value="ECO:0007669"/>
    <property type="project" value="TreeGrafter"/>
</dbReference>
<dbReference type="PANTHER" id="PTHR11571">
    <property type="entry name" value="GLUTATHIONE S-TRANSFERASE"/>
    <property type="match status" value="1"/>
</dbReference>
<dbReference type="PROSITE" id="PS50404">
    <property type="entry name" value="GST_NTER"/>
    <property type="match status" value="1"/>
</dbReference>
<dbReference type="GO" id="GO:0006749">
    <property type="term" value="P:glutathione metabolic process"/>
    <property type="evidence" value="ECO:0007669"/>
    <property type="project" value="TreeGrafter"/>
</dbReference>
<keyword evidence="3" id="KW-1185">Reference proteome</keyword>
<accession>A0A9P6FLV8</accession>
<dbReference type="InterPro" id="IPR036282">
    <property type="entry name" value="Glutathione-S-Trfase_C_sf"/>
</dbReference>
<evidence type="ECO:0000259" key="1">
    <source>
        <dbReference type="PROSITE" id="PS50404"/>
    </source>
</evidence>
<name>A0A9P6FLV8_9FUNG</name>
<dbReference type="EMBL" id="JAABOA010004359">
    <property type="protein sequence ID" value="KAF9577798.1"/>
    <property type="molecule type" value="Genomic_DNA"/>
</dbReference>
<gene>
    <name evidence="2" type="ORF">BGW38_006757</name>
</gene>
<dbReference type="SUPFAM" id="SSF47616">
    <property type="entry name" value="GST C-terminal domain-like"/>
    <property type="match status" value="1"/>
</dbReference>
<dbReference type="InterPro" id="IPR036249">
    <property type="entry name" value="Thioredoxin-like_sf"/>
</dbReference>
<dbReference type="Proteomes" id="UP000780801">
    <property type="component" value="Unassembled WGS sequence"/>
</dbReference>
<dbReference type="InterPro" id="IPR004045">
    <property type="entry name" value="Glutathione_S-Trfase_N"/>
</dbReference>
<reference evidence="2" key="1">
    <citation type="journal article" date="2020" name="Fungal Divers.">
        <title>Resolving the Mortierellaceae phylogeny through synthesis of multi-gene phylogenetics and phylogenomics.</title>
        <authorList>
            <person name="Vandepol N."/>
            <person name="Liber J."/>
            <person name="Desiro A."/>
            <person name="Na H."/>
            <person name="Kennedy M."/>
            <person name="Barry K."/>
            <person name="Grigoriev I.V."/>
            <person name="Miller A.N."/>
            <person name="O'Donnell K."/>
            <person name="Stajich J.E."/>
            <person name="Bonito G."/>
        </authorList>
    </citation>
    <scope>NUCLEOTIDE SEQUENCE</scope>
    <source>
        <strain evidence="2">KOD1015</strain>
    </source>
</reference>
<dbReference type="Pfam" id="PF14497">
    <property type="entry name" value="GST_C_3"/>
    <property type="match status" value="1"/>
</dbReference>
<organism evidence="2 3">
    <name type="scientific">Lunasporangiospora selenospora</name>
    <dbReference type="NCBI Taxonomy" id="979761"/>
    <lineage>
        <taxon>Eukaryota</taxon>
        <taxon>Fungi</taxon>
        <taxon>Fungi incertae sedis</taxon>
        <taxon>Mucoromycota</taxon>
        <taxon>Mortierellomycotina</taxon>
        <taxon>Mortierellomycetes</taxon>
        <taxon>Mortierellales</taxon>
        <taxon>Mortierellaceae</taxon>
        <taxon>Lunasporangiospora</taxon>
    </lineage>
</organism>
<dbReference type="Gene3D" id="3.40.30.10">
    <property type="entry name" value="Glutaredoxin"/>
    <property type="match status" value="1"/>
</dbReference>
<evidence type="ECO:0000313" key="2">
    <source>
        <dbReference type="EMBL" id="KAF9577798.1"/>
    </source>
</evidence>
<dbReference type="InterPro" id="IPR050213">
    <property type="entry name" value="GST_superfamily"/>
</dbReference>
<feature type="domain" description="GST N-terminal" evidence="1">
    <location>
        <begin position="1"/>
        <end position="47"/>
    </location>
</feature>
<proteinExistence type="predicted"/>
<dbReference type="PANTHER" id="PTHR11571:SF150">
    <property type="entry name" value="GLUTATHIONE S-TRANSFERASE"/>
    <property type="match status" value="1"/>
</dbReference>
<protein>
    <recommendedName>
        <fullName evidence="1">GST N-terminal domain-containing protein</fullName>
    </recommendedName>
</protein>
<dbReference type="InterPro" id="IPR004046">
    <property type="entry name" value="GST_C"/>
</dbReference>
<comment type="caution">
    <text evidence="2">The sequence shown here is derived from an EMBL/GenBank/DDBJ whole genome shotgun (WGS) entry which is preliminary data.</text>
</comment>
<dbReference type="SUPFAM" id="SSF52833">
    <property type="entry name" value="Thioredoxin-like"/>
    <property type="match status" value="1"/>
</dbReference>
<dbReference type="AlphaFoldDB" id="A0A9P6FLV8"/>
<feature type="non-terminal residue" evidence="2">
    <location>
        <position position="1"/>
    </location>
</feature>
<dbReference type="Gene3D" id="1.20.1050.10">
    <property type="match status" value="1"/>
</dbReference>